<proteinExistence type="predicted"/>
<dbReference type="PATRIC" id="fig|1150600.3.peg.3016"/>
<sequence length="134" mass="15279">MELSLGTPAMLFPAIALLLLAYTNRFLALAGLIRSLKTQYVESPNPNLIGQIQNIRKRIMQVRNMQACGIMAFLLCVVSMWLVYISQELLAEYIFGFSLFLLMMSLYISFREIQISVHALEIELSDLEELMKGK</sequence>
<dbReference type="Proteomes" id="UP000014174">
    <property type="component" value="Unassembled WGS sequence"/>
</dbReference>
<evidence type="ECO:0000313" key="3">
    <source>
        <dbReference type="Proteomes" id="UP000014174"/>
    </source>
</evidence>
<evidence type="ECO:0000313" key="2">
    <source>
        <dbReference type="EMBL" id="EOR93803.1"/>
    </source>
</evidence>
<dbReference type="EMBL" id="AQPN01000104">
    <property type="protein sequence ID" value="EOR93803.1"/>
    <property type="molecule type" value="Genomic_DNA"/>
</dbReference>
<dbReference type="STRING" id="1150600.ADIARSV_3046"/>
<organism evidence="2 3">
    <name type="scientific">Arcticibacter svalbardensis MN12-7</name>
    <dbReference type="NCBI Taxonomy" id="1150600"/>
    <lineage>
        <taxon>Bacteria</taxon>
        <taxon>Pseudomonadati</taxon>
        <taxon>Bacteroidota</taxon>
        <taxon>Sphingobacteriia</taxon>
        <taxon>Sphingobacteriales</taxon>
        <taxon>Sphingobacteriaceae</taxon>
        <taxon>Arcticibacter</taxon>
    </lineage>
</organism>
<feature type="transmembrane region" description="Helical" evidence="1">
    <location>
        <begin position="12"/>
        <end position="33"/>
    </location>
</feature>
<keyword evidence="3" id="KW-1185">Reference proteome</keyword>
<evidence type="ECO:0008006" key="4">
    <source>
        <dbReference type="Google" id="ProtNLM"/>
    </source>
</evidence>
<dbReference type="InterPro" id="IPR021279">
    <property type="entry name" value="DUF2721"/>
</dbReference>
<feature type="transmembrane region" description="Helical" evidence="1">
    <location>
        <begin position="65"/>
        <end position="84"/>
    </location>
</feature>
<keyword evidence="1" id="KW-0812">Transmembrane</keyword>
<reference evidence="2 3" key="1">
    <citation type="journal article" date="2013" name="Genome Announc.">
        <title>Draft Genome Sequence of Arcticibacter svalbardensis Strain MN12-7T, a Member of the Family Sphingobacteriaceae Isolated from an Arctic Soil Sample.</title>
        <authorList>
            <person name="Shivaji S."/>
            <person name="Ara S."/>
            <person name="Prasad S."/>
            <person name="Manasa B.P."/>
            <person name="Begum Z."/>
            <person name="Singh A."/>
            <person name="Kumar Pinnaka A."/>
        </authorList>
    </citation>
    <scope>NUCLEOTIDE SEQUENCE [LARGE SCALE GENOMIC DNA]</scope>
    <source>
        <strain evidence="2 3">MN12-7</strain>
    </source>
</reference>
<keyword evidence="1" id="KW-1133">Transmembrane helix</keyword>
<dbReference type="RefSeq" id="WP_016196277.1">
    <property type="nucleotide sequence ID" value="NZ_AQPN01000104.1"/>
</dbReference>
<protein>
    <recommendedName>
        <fullName evidence="4">DUF2721 domain-containing protein</fullName>
    </recommendedName>
</protein>
<name>R9GQ17_9SPHI</name>
<gene>
    <name evidence="2" type="ORF">ADIARSV_3046</name>
</gene>
<dbReference type="eggNOG" id="ENOG5032RP9">
    <property type="taxonomic scope" value="Bacteria"/>
</dbReference>
<keyword evidence="1" id="KW-0472">Membrane</keyword>
<dbReference type="AlphaFoldDB" id="R9GQ17"/>
<accession>R9GQ17</accession>
<feature type="transmembrane region" description="Helical" evidence="1">
    <location>
        <begin position="90"/>
        <end position="110"/>
    </location>
</feature>
<evidence type="ECO:0000256" key="1">
    <source>
        <dbReference type="SAM" id="Phobius"/>
    </source>
</evidence>
<dbReference type="Pfam" id="PF11026">
    <property type="entry name" value="DUF2721"/>
    <property type="match status" value="1"/>
</dbReference>
<comment type="caution">
    <text evidence="2">The sequence shown here is derived from an EMBL/GenBank/DDBJ whole genome shotgun (WGS) entry which is preliminary data.</text>
</comment>